<proteinExistence type="predicted"/>
<evidence type="ECO:0000313" key="1">
    <source>
        <dbReference type="EMBL" id="JAD64890.1"/>
    </source>
</evidence>
<protein>
    <submittedName>
        <fullName evidence="1">Uncharacterized protein</fullName>
    </submittedName>
</protein>
<dbReference type="AlphaFoldDB" id="A0A0A9BUP1"/>
<name>A0A0A9BUP1_ARUDO</name>
<dbReference type="EMBL" id="GBRH01233005">
    <property type="protein sequence ID" value="JAD64890.1"/>
    <property type="molecule type" value="Transcribed_RNA"/>
</dbReference>
<reference evidence="1" key="2">
    <citation type="journal article" date="2015" name="Data Brief">
        <title>Shoot transcriptome of the giant reed, Arundo donax.</title>
        <authorList>
            <person name="Barrero R.A."/>
            <person name="Guerrero F.D."/>
            <person name="Moolhuijzen P."/>
            <person name="Goolsby J.A."/>
            <person name="Tidwell J."/>
            <person name="Bellgard S.E."/>
            <person name="Bellgard M.I."/>
        </authorList>
    </citation>
    <scope>NUCLEOTIDE SEQUENCE</scope>
    <source>
        <tissue evidence="1">Shoot tissue taken approximately 20 cm above the soil surface</tissue>
    </source>
</reference>
<sequence length="26" mass="3073">MLLYQAIFILLRIFQTTGILKFLTSK</sequence>
<accession>A0A0A9BUP1</accession>
<organism evidence="1">
    <name type="scientific">Arundo donax</name>
    <name type="common">Giant reed</name>
    <name type="synonym">Donax arundinaceus</name>
    <dbReference type="NCBI Taxonomy" id="35708"/>
    <lineage>
        <taxon>Eukaryota</taxon>
        <taxon>Viridiplantae</taxon>
        <taxon>Streptophyta</taxon>
        <taxon>Embryophyta</taxon>
        <taxon>Tracheophyta</taxon>
        <taxon>Spermatophyta</taxon>
        <taxon>Magnoliopsida</taxon>
        <taxon>Liliopsida</taxon>
        <taxon>Poales</taxon>
        <taxon>Poaceae</taxon>
        <taxon>PACMAD clade</taxon>
        <taxon>Arundinoideae</taxon>
        <taxon>Arundineae</taxon>
        <taxon>Arundo</taxon>
    </lineage>
</organism>
<reference evidence="1" key="1">
    <citation type="submission" date="2014-09" db="EMBL/GenBank/DDBJ databases">
        <authorList>
            <person name="Magalhaes I.L.F."/>
            <person name="Oliveira U."/>
            <person name="Santos F.R."/>
            <person name="Vidigal T.H.D.A."/>
            <person name="Brescovit A.D."/>
            <person name="Santos A.J."/>
        </authorList>
    </citation>
    <scope>NUCLEOTIDE SEQUENCE</scope>
    <source>
        <tissue evidence="1">Shoot tissue taken approximately 20 cm above the soil surface</tissue>
    </source>
</reference>